<gene>
    <name evidence="2" type="ORF">RHRU231_740050</name>
</gene>
<name>A0A098BQW0_9NOCA</name>
<evidence type="ECO:0000313" key="2">
    <source>
        <dbReference type="EMBL" id="CDZ90607.1"/>
    </source>
</evidence>
<feature type="compositionally biased region" description="Basic and acidic residues" evidence="1">
    <location>
        <begin position="695"/>
        <end position="705"/>
    </location>
</feature>
<reference evidence="2 3" key="1">
    <citation type="journal article" date="2014" name="Genome Announc.">
        <title>Draft Genome Sequence of Propane- and Butane-Oxidizing Actinobacterium Rhodococcus ruber IEGM 231.</title>
        <authorList>
            <person name="Ivshina I.B."/>
            <person name="Kuyukina M.S."/>
            <person name="Krivoruchko A.V."/>
            <person name="Barbe V."/>
            <person name="Fischer C."/>
        </authorList>
    </citation>
    <scope>NUCLEOTIDE SEQUENCE [LARGE SCALE GENOMIC DNA]</scope>
</reference>
<proteinExistence type="predicted"/>
<feature type="region of interest" description="Disordered" evidence="1">
    <location>
        <begin position="664"/>
        <end position="717"/>
    </location>
</feature>
<evidence type="ECO:0000313" key="3">
    <source>
        <dbReference type="Proteomes" id="UP000042997"/>
    </source>
</evidence>
<dbReference type="AntiFam" id="ANF00095">
    <property type="entry name" value="Shadow ORF (opposite ABC transporters)"/>
</dbReference>
<organism evidence="2 3">
    <name type="scientific">Rhodococcus ruber</name>
    <dbReference type="NCBI Taxonomy" id="1830"/>
    <lineage>
        <taxon>Bacteria</taxon>
        <taxon>Bacillati</taxon>
        <taxon>Actinomycetota</taxon>
        <taxon>Actinomycetes</taxon>
        <taxon>Mycobacteriales</taxon>
        <taxon>Nocardiaceae</taxon>
        <taxon>Rhodococcus</taxon>
    </lineage>
</organism>
<protein>
    <submittedName>
        <fullName evidence="2">Uncharacterized protein</fullName>
    </submittedName>
</protein>
<dbReference type="AlphaFoldDB" id="A0A098BQW0"/>
<evidence type="ECO:0000256" key="1">
    <source>
        <dbReference type="SAM" id="MobiDB-lite"/>
    </source>
</evidence>
<dbReference type="Proteomes" id="UP000042997">
    <property type="component" value="Unassembled WGS sequence"/>
</dbReference>
<accession>A0A098BQW0</accession>
<sequence>MLILVMVVVDALPGAQSAGAAERVDGVAGADDYETAADLEDFDVGPVQRGEHLGGHDLGRGADAELPVDEIQHAVDQRQNRVDLVGDEQYGGAVFAAATVDEGRHEVLVGQVQAEQRFVAEHDPGVADECLRDAQPLLFATGEGADRGVRVGLGADLPDRGVDGAPAGLPVAQAGAPTVAVDAESDEVASAQRHTFVERLLLRHVADVRVARARGHAGDRGGAAAEGELTEQDLQQRGLARAVGAEHCDELAGLDGEVEIPPQDAVAEGHARAAEFDGGAVSGGRRRRARCRGGAARGDVGRCGHGSDVLALLEGSAGGVEGGGERLGRLLLPLNVVHTLGQGLRDFDDGDARGLRGRPHVAADLVLGLGVVDQDVDLLVEEQLAGRGDRGGRRVGAVLDRVREVGGGAVLELRGRDEVVADGFGLRDGGVRVCGGDRGGHVGDLVQLRVERVGVGAVGVGPGRIELGEAVGDGMGDGVGGGQVVPDVLVDAAVVVTGVGVAFLGGMGLGLVFLGRMGLALVGPVFRCAARRVAARRVVVTVVEVAAGAGLEQGHGVDRGGAGSGRVEDVVDELVVAAAVVDDEGRVADRGRVGGAGLVRVRVGGRLGDQRLHLGAVPGDGLRDRAPHVGGGDDADLAGVAAARAAAARVAAARVAAARVAAARGEGERGGAGQAHGRGGGAHSAGQSHCSISCDHVRPDGREGRGSTLLETVTVPL</sequence>
<feature type="compositionally biased region" description="Gly residues" evidence="1">
    <location>
        <begin position="670"/>
        <end position="683"/>
    </location>
</feature>
<dbReference type="EMBL" id="CCSD01000088">
    <property type="protein sequence ID" value="CDZ90607.1"/>
    <property type="molecule type" value="Genomic_DNA"/>
</dbReference>